<feature type="domain" description="NADH:ubiquinone oxidoreductase-like 20kDa subunit" evidence="7">
    <location>
        <begin position="100"/>
        <end position="203"/>
    </location>
</feature>
<dbReference type="PANTHER" id="PTHR42989">
    <property type="entry name" value="HYDROGENASE-4 COMPONENT I"/>
    <property type="match status" value="1"/>
</dbReference>
<sequence length="208" mass="23070">MKNGLWFLKGVRKGIKTEKFPKTGPVEIAPWSTEVKGSGEVNCPTDAINNGKWDMGRCIFCRRCLPNYEPTGNHEIFNVRETMRKFRRSFYIYPLDSGACGACNTELHALTAPQYDMHRLGIFFTNTPRHADAIVVMGVWTEGMEEPLKRAYDAMSDPKMVILMGACAISGGIIGEGALKFGEYNVEIAGCPPNPYTILAALIRARGD</sequence>
<keyword evidence="5" id="KW-0408">Iron</keyword>
<keyword evidence="3" id="KW-0004">4Fe-4S</keyword>
<dbReference type="GO" id="GO:0046872">
    <property type="term" value="F:metal ion binding"/>
    <property type="evidence" value="ECO:0007669"/>
    <property type="project" value="UniProtKB-KW"/>
</dbReference>
<evidence type="ECO:0000256" key="6">
    <source>
        <dbReference type="ARBA" id="ARBA00023014"/>
    </source>
</evidence>
<dbReference type="EMBL" id="CP133772">
    <property type="protein sequence ID" value="WYY01099.1"/>
    <property type="molecule type" value="Genomic_DNA"/>
</dbReference>
<evidence type="ECO:0000256" key="2">
    <source>
        <dbReference type="ARBA" id="ARBA00009173"/>
    </source>
</evidence>
<dbReference type="GeneID" id="95968433"/>
<accession>A0AAX4NJ08</accession>
<dbReference type="AlphaFoldDB" id="A0AAX4NJ08"/>
<evidence type="ECO:0000313" key="9">
    <source>
        <dbReference type="Proteomes" id="UP001451606"/>
    </source>
</evidence>
<dbReference type="SUPFAM" id="SSF54862">
    <property type="entry name" value="4Fe-4S ferredoxins"/>
    <property type="match status" value="1"/>
</dbReference>
<evidence type="ECO:0000313" key="8">
    <source>
        <dbReference type="EMBL" id="WYY01099.1"/>
    </source>
</evidence>
<keyword evidence="6" id="KW-0411">Iron-sulfur</keyword>
<dbReference type="InterPro" id="IPR006137">
    <property type="entry name" value="NADH_UbQ_OxRdtase-like_20kDa"/>
</dbReference>
<dbReference type="Proteomes" id="UP001451606">
    <property type="component" value="Chromosome"/>
</dbReference>
<keyword evidence="4" id="KW-0479">Metal-binding</keyword>
<keyword evidence="9" id="KW-1185">Reference proteome</keyword>
<dbReference type="GO" id="GO:0051539">
    <property type="term" value="F:4 iron, 4 sulfur cluster binding"/>
    <property type="evidence" value="ECO:0007669"/>
    <property type="project" value="UniProtKB-KW"/>
</dbReference>
<dbReference type="Pfam" id="PF01058">
    <property type="entry name" value="Oxidored_q6"/>
    <property type="match status" value="1"/>
</dbReference>
<evidence type="ECO:0000256" key="5">
    <source>
        <dbReference type="ARBA" id="ARBA00023004"/>
    </source>
</evidence>
<name>A0AAX4NJ08_9ARCH</name>
<evidence type="ECO:0000256" key="1">
    <source>
        <dbReference type="ARBA" id="ARBA00001966"/>
    </source>
</evidence>
<protein>
    <submittedName>
        <fullName evidence="8">NADH:ubiquinone oxidoreductase</fullName>
    </submittedName>
</protein>
<comment type="similarity">
    <text evidence="2">Belongs to the complex I 20 kDa subunit family.</text>
</comment>
<evidence type="ECO:0000256" key="4">
    <source>
        <dbReference type="ARBA" id="ARBA00022723"/>
    </source>
</evidence>
<reference evidence="8 9" key="1">
    <citation type="submission" date="2023-09" db="EMBL/GenBank/DDBJ databases">
        <authorList>
            <person name="Golyshina O.V."/>
            <person name="Lunev E.A."/>
            <person name="Bargiela R."/>
            <person name="Gaines M.C."/>
            <person name="Daum B."/>
            <person name="Bale N.J."/>
            <person name="Koenen M."/>
            <person name="Sinninghe Damst J.S."/>
            <person name="Yakimov M."/>
            <person name="Golyshin P.N."/>
        </authorList>
    </citation>
    <scope>NUCLEOTIDE SEQUENCE [LARGE SCALE GENOMIC DNA]</scope>
    <source>
        <strain evidence="8 9">M1</strain>
    </source>
</reference>
<gene>
    <name evidence="8" type="ORF">OXIME_001695</name>
</gene>
<dbReference type="InterPro" id="IPR052375">
    <property type="entry name" value="Complex_I_20kDa-like"/>
</dbReference>
<evidence type="ECO:0000256" key="3">
    <source>
        <dbReference type="ARBA" id="ARBA00022485"/>
    </source>
</evidence>
<dbReference type="PANTHER" id="PTHR42989:SF1">
    <property type="entry name" value="FORMATE HYDROGENLYASE SUBUNIT 7-RELATED"/>
    <property type="match status" value="1"/>
</dbReference>
<dbReference type="SUPFAM" id="SSF56770">
    <property type="entry name" value="HydA/Nqo6-like"/>
    <property type="match status" value="1"/>
</dbReference>
<proteinExistence type="inferred from homology"/>
<dbReference type="Gene3D" id="3.40.50.12280">
    <property type="match status" value="1"/>
</dbReference>
<organism evidence="8 9">
    <name type="scientific">Oxyplasma meridianum</name>
    <dbReference type="NCBI Taxonomy" id="3073602"/>
    <lineage>
        <taxon>Archaea</taxon>
        <taxon>Methanobacteriati</taxon>
        <taxon>Thermoplasmatota</taxon>
        <taxon>Thermoplasmata</taxon>
        <taxon>Thermoplasmatales</taxon>
        <taxon>Thermoplasmataceae</taxon>
        <taxon>Oxyplasma</taxon>
    </lineage>
</organism>
<comment type="cofactor">
    <cofactor evidence="1">
        <name>[4Fe-4S] cluster</name>
        <dbReference type="ChEBI" id="CHEBI:49883"/>
    </cofactor>
</comment>
<dbReference type="KEGG" id="omr:OXIME_001695"/>
<evidence type="ECO:0000259" key="7">
    <source>
        <dbReference type="Pfam" id="PF01058"/>
    </source>
</evidence>
<dbReference type="RefSeq" id="WP_393971419.1">
    <property type="nucleotide sequence ID" value="NZ_CP133772.1"/>
</dbReference>